<gene>
    <name evidence="1" type="ORF">SAMN05660976_04039</name>
</gene>
<sequence>MSDPYLDAINKGGSLRSPRSPMLPMNPGTGKFAPLAAEAEPLGPRVLMSWRSLARFSVYLVPVAVIAGTAIANEPGMAQAASNWKFGMAARLDDGVKQLLPQIIATSRSGWIALDQQELERVIAVFHREIGVLRNTLSEIGGVIDEIAAGYRSYWVQMATTAATATTLLIAAMRMKAVPVPGVWVTGMILEKLVGSLAIGTVAVFTGMLASMLKEAMDVLSTLLKKDHQFGYVMPSGDAAIDFSQATIDLKGFPSYNEPPAKGALPPGHQNFQWVEPDVQMAQP</sequence>
<organism evidence="1 2">
    <name type="scientific">Nonomuraea pusilla</name>
    <dbReference type="NCBI Taxonomy" id="46177"/>
    <lineage>
        <taxon>Bacteria</taxon>
        <taxon>Bacillati</taxon>
        <taxon>Actinomycetota</taxon>
        <taxon>Actinomycetes</taxon>
        <taxon>Streptosporangiales</taxon>
        <taxon>Streptosporangiaceae</taxon>
        <taxon>Nonomuraea</taxon>
    </lineage>
</organism>
<dbReference type="EMBL" id="FOBF01000009">
    <property type="protein sequence ID" value="SEM05540.1"/>
    <property type="molecule type" value="Genomic_DNA"/>
</dbReference>
<reference evidence="1 2" key="1">
    <citation type="submission" date="2016-10" db="EMBL/GenBank/DDBJ databases">
        <authorList>
            <person name="de Groot N.N."/>
        </authorList>
    </citation>
    <scope>NUCLEOTIDE SEQUENCE [LARGE SCALE GENOMIC DNA]</scope>
    <source>
        <strain evidence="1 2">DSM 43357</strain>
    </source>
</reference>
<evidence type="ECO:0000313" key="1">
    <source>
        <dbReference type="EMBL" id="SEM05540.1"/>
    </source>
</evidence>
<dbReference type="Proteomes" id="UP000198953">
    <property type="component" value="Unassembled WGS sequence"/>
</dbReference>
<protein>
    <submittedName>
        <fullName evidence="1">Uncharacterized protein</fullName>
    </submittedName>
</protein>
<proteinExistence type="predicted"/>
<evidence type="ECO:0000313" key="2">
    <source>
        <dbReference type="Proteomes" id="UP000198953"/>
    </source>
</evidence>
<dbReference type="OrthoDB" id="3528564at2"/>
<dbReference type="RefSeq" id="WP_055506570.1">
    <property type="nucleotide sequence ID" value="NZ_BBZG01000004.1"/>
</dbReference>
<dbReference type="STRING" id="46177.SAMN05660976_04039"/>
<name>A0A1H7V8Z4_9ACTN</name>
<dbReference type="AlphaFoldDB" id="A0A1H7V8Z4"/>
<accession>A0A1H7V8Z4</accession>
<keyword evidence="2" id="KW-1185">Reference proteome</keyword>